<proteinExistence type="predicted"/>
<gene>
    <name evidence="5" type="ORF">C2845_PM01G17510</name>
</gene>
<keyword evidence="2" id="KW-0274">FAD</keyword>
<keyword evidence="4" id="KW-0812">Transmembrane</keyword>
<dbReference type="AlphaFoldDB" id="A0A3L6TJJ9"/>
<dbReference type="EMBL" id="PQIB02000001">
    <property type="protein sequence ID" value="RLN40483.1"/>
    <property type="molecule type" value="Genomic_DNA"/>
</dbReference>
<dbReference type="InterPro" id="IPR050346">
    <property type="entry name" value="FMO-like"/>
</dbReference>
<organism evidence="5 6">
    <name type="scientific">Panicum miliaceum</name>
    <name type="common">Proso millet</name>
    <name type="synonym">Broomcorn millet</name>
    <dbReference type="NCBI Taxonomy" id="4540"/>
    <lineage>
        <taxon>Eukaryota</taxon>
        <taxon>Viridiplantae</taxon>
        <taxon>Streptophyta</taxon>
        <taxon>Embryophyta</taxon>
        <taxon>Tracheophyta</taxon>
        <taxon>Spermatophyta</taxon>
        <taxon>Magnoliopsida</taxon>
        <taxon>Liliopsida</taxon>
        <taxon>Poales</taxon>
        <taxon>Poaceae</taxon>
        <taxon>PACMAD clade</taxon>
        <taxon>Panicoideae</taxon>
        <taxon>Panicodae</taxon>
        <taxon>Paniceae</taxon>
        <taxon>Panicinae</taxon>
        <taxon>Panicum</taxon>
        <taxon>Panicum sect. Panicum</taxon>
    </lineage>
</organism>
<evidence type="ECO:0000256" key="4">
    <source>
        <dbReference type="SAM" id="Phobius"/>
    </source>
</evidence>
<dbReference type="InterPro" id="IPR036188">
    <property type="entry name" value="FAD/NAD-bd_sf"/>
</dbReference>
<evidence type="ECO:0000256" key="3">
    <source>
        <dbReference type="ARBA" id="ARBA00023002"/>
    </source>
</evidence>
<dbReference type="PANTHER" id="PTHR23023">
    <property type="entry name" value="DIMETHYLANILINE MONOOXYGENASE"/>
    <property type="match status" value="1"/>
</dbReference>
<keyword evidence="4" id="KW-0472">Membrane</keyword>
<dbReference type="STRING" id="4540.A0A3L6TJJ9"/>
<reference evidence="6" key="1">
    <citation type="journal article" date="2019" name="Nat. Commun.">
        <title>The genome of broomcorn millet.</title>
        <authorList>
            <person name="Zou C."/>
            <person name="Miki D."/>
            <person name="Li D."/>
            <person name="Tang Q."/>
            <person name="Xiao L."/>
            <person name="Rajput S."/>
            <person name="Deng P."/>
            <person name="Jia W."/>
            <person name="Huang R."/>
            <person name="Zhang M."/>
            <person name="Sun Y."/>
            <person name="Hu J."/>
            <person name="Fu X."/>
            <person name="Schnable P.S."/>
            <person name="Li F."/>
            <person name="Zhang H."/>
            <person name="Feng B."/>
            <person name="Zhu X."/>
            <person name="Liu R."/>
            <person name="Schnable J.C."/>
            <person name="Zhu J.-K."/>
            <person name="Zhang H."/>
        </authorList>
    </citation>
    <scope>NUCLEOTIDE SEQUENCE [LARGE SCALE GENOMIC DNA]</scope>
</reference>
<name>A0A3L6TJJ9_PANMI</name>
<feature type="transmembrane region" description="Helical" evidence="4">
    <location>
        <begin position="110"/>
        <end position="133"/>
    </location>
</feature>
<evidence type="ECO:0000313" key="6">
    <source>
        <dbReference type="Proteomes" id="UP000275267"/>
    </source>
</evidence>
<comment type="caution">
    <text evidence="5">The sequence shown here is derived from an EMBL/GenBank/DDBJ whole genome shotgun (WGS) entry which is preliminary data.</text>
</comment>
<keyword evidence="3" id="KW-0560">Oxidoreductase</keyword>
<sequence>MWRRWLLGREMAGEICPCQAGRRRGAGRGGGVRRRGHGLMAKHAKHADQHSQVARLCANGQVAFADGSSVAVDAIVYCTGYTYSWLSFLDQGGAVTVEDNRVGPLFQHTFLPALALSLSFVGVPMLVFVSWFLEAQEIRAFVGMYTDLPDMEDWKMELFSTAFGNMNDDRETFQDFDDYIFLANDGQLPIGDITNMSGRRKRQIHTELVLHNVDHGSTRANMVDALASEGAEELFVFNRTLLS</sequence>
<protein>
    <submittedName>
        <fullName evidence="5">Flavin-containing monooxygenase FMO GS-OX-like 8</fullName>
    </submittedName>
</protein>
<evidence type="ECO:0000313" key="5">
    <source>
        <dbReference type="EMBL" id="RLN40483.1"/>
    </source>
</evidence>
<dbReference type="GO" id="GO:0004497">
    <property type="term" value="F:monooxygenase activity"/>
    <property type="evidence" value="ECO:0007669"/>
    <property type="project" value="UniProtKB-KW"/>
</dbReference>
<evidence type="ECO:0000256" key="1">
    <source>
        <dbReference type="ARBA" id="ARBA00022630"/>
    </source>
</evidence>
<dbReference type="Proteomes" id="UP000275267">
    <property type="component" value="Unassembled WGS sequence"/>
</dbReference>
<keyword evidence="6" id="KW-1185">Reference proteome</keyword>
<keyword evidence="1" id="KW-0285">Flavoprotein</keyword>
<keyword evidence="4" id="KW-1133">Transmembrane helix</keyword>
<dbReference type="OrthoDB" id="66881at2759"/>
<evidence type="ECO:0000256" key="2">
    <source>
        <dbReference type="ARBA" id="ARBA00022827"/>
    </source>
</evidence>
<accession>A0A3L6TJJ9</accession>
<dbReference type="Gene3D" id="3.50.50.60">
    <property type="entry name" value="FAD/NAD(P)-binding domain"/>
    <property type="match status" value="2"/>
</dbReference>